<evidence type="ECO:0000259" key="10">
    <source>
        <dbReference type="Pfam" id="PF01266"/>
    </source>
</evidence>
<evidence type="ECO:0000313" key="12">
    <source>
        <dbReference type="Proteomes" id="UP000008837"/>
    </source>
</evidence>
<reference evidence="11 12" key="1">
    <citation type="journal article" date="2007" name="Proc. Natl. Acad. Sci. U.S.A.">
        <title>Dandruff-associated Malassezia genomes reveal convergent and divergent virulence traits shared with plant and human fungal pathogens.</title>
        <authorList>
            <person name="Xu J."/>
            <person name="Saunders C.W."/>
            <person name="Hu P."/>
            <person name="Grant R.A."/>
            <person name="Boekhout T."/>
            <person name="Kuramae E.E."/>
            <person name="Kronstad J.W."/>
            <person name="Deangelis Y.M."/>
            <person name="Reeder N.L."/>
            <person name="Johnstone K.R."/>
            <person name="Leland M."/>
            <person name="Fieno A.M."/>
            <person name="Begley W.M."/>
            <person name="Sun Y."/>
            <person name="Lacey M.P."/>
            <person name="Chaudhary T."/>
            <person name="Keough T."/>
            <person name="Chu L."/>
            <person name="Sears R."/>
            <person name="Yuan B."/>
            <person name="Dawson T.L.Jr."/>
        </authorList>
    </citation>
    <scope>NUCLEOTIDE SEQUENCE [LARGE SCALE GENOMIC DNA]</scope>
    <source>
        <strain evidence="12">ATCC MYA-4612 / CBS 7966</strain>
    </source>
</reference>
<keyword evidence="12" id="KW-1185">Reference proteome</keyword>
<dbReference type="InterPro" id="IPR036188">
    <property type="entry name" value="FAD/NAD-bd_sf"/>
</dbReference>
<dbReference type="KEGG" id="mgl:MGL_4098"/>
<dbReference type="SUPFAM" id="SSF51905">
    <property type="entry name" value="FAD/NAD(P)-binding domain"/>
    <property type="match status" value="1"/>
</dbReference>
<dbReference type="PANTHER" id="PTHR43104:SF4">
    <property type="entry name" value="L-2-HYDROXYGLUTARATE DEHYDROGENASE, MITOCHONDRIAL"/>
    <property type="match status" value="1"/>
</dbReference>
<evidence type="ECO:0000256" key="4">
    <source>
        <dbReference type="ARBA" id="ARBA00023002"/>
    </source>
</evidence>
<dbReference type="GeneID" id="5853032"/>
<evidence type="ECO:0000256" key="8">
    <source>
        <dbReference type="ARBA" id="ARBA00041137"/>
    </source>
</evidence>
<comment type="cofactor">
    <cofactor evidence="1">
        <name>FAD</name>
        <dbReference type="ChEBI" id="CHEBI:57692"/>
    </cofactor>
</comment>
<evidence type="ECO:0000256" key="6">
    <source>
        <dbReference type="ARBA" id="ARBA00037941"/>
    </source>
</evidence>
<dbReference type="PANTHER" id="PTHR43104">
    <property type="entry name" value="L-2-HYDROXYGLUTARATE DEHYDROGENASE, MITOCHONDRIAL"/>
    <property type="match status" value="1"/>
</dbReference>
<dbReference type="VEuPathDB" id="FungiDB:MGL_4098"/>
<sequence length="529" mass="58154">MASKVRPLLAALNQSGKYAYREPDMRVDHLVIGGGVVGLAIANALAHRWPDKSTYVVERHAVLGEETSSRNSEVIHAGLYYPHDSLKTRLCTRGRELLYERIARSGRIGAEQVGKLIVGSANDTAYLEGLYKHAQSIKQHAPRVRLLNGEEARELEPDLSPHITRALYSPSTGIISSHDYLSDLACELEELPTGEVPDANVVLGTSVVRMDPHTPNRAALSKAGDDGSQEGWVVQLRTHDASHNETDSLLARVVINASGLNAPRVLNSLWPQASPSQWVPMYFAKGSYASYRGPGVKHVQHLLYPTPEFSKQASQRAHAVQSLGTHLTLDLDHHVRFGPDLSWLSPPADVSDWHLDDELGFQHDFWEKCLAPDPSDAWFDSMYEAIQAYLPGVSREGLQVDYAGIRPKLCGPDAQRFQDFGVLWHASRHVERQHVWQSSAAEAGRAASGLLVSLVGIESPGLTASLALGEHIVKELEAHLWGRHNPRGRARKYVDDIGHDAPGRMGIEDVDAKKQAKQAGRQTGRPAST</sequence>
<evidence type="ECO:0000256" key="2">
    <source>
        <dbReference type="ARBA" id="ARBA00022630"/>
    </source>
</evidence>
<accession>A8QD30</accession>
<evidence type="ECO:0000256" key="7">
    <source>
        <dbReference type="ARBA" id="ARBA00038878"/>
    </source>
</evidence>
<feature type="region of interest" description="Disordered" evidence="9">
    <location>
        <begin position="502"/>
        <end position="529"/>
    </location>
</feature>
<dbReference type="STRING" id="425265.A8QD30"/>
<dbReference type="Pfam" id="PF01266">
    <property type="entry name" value="DAO"/>
    <property type="match status" value="1"/>
</dbReference>
<dbReference type="RefSeq" id="XP_001728763.1">
    <property type="nucleotide sequence ID" value="XM_001728711.1"/>
</dbReference>
<dbReference type="Gene3D" id="3.50.50.60">
    <property type="entry name" value="FAD/NAD(P)-binding domain"/>
    <property type="match status" value="1"/>
</dbReference>
<dbReference type="OMA" id="GVHFTRM"/>
<dbReference type="InParanoid" id="A8QD30"/>
<dbReference type="GO" id="GO:0047545">
    <property type="term" value="F:(S)-2-hydroxyglutarate dehydrogenase activity"/>
    <property type="evidence" value="ECO:0007669"/>
    <property type="project" value="UniProtKB-EC"/>
</dbReference>
<dbReference type="AlphaFoldDB" id="A8QD30"/>
<comment type="similarity">
    <text evidence="6">Belongs to the L2HGDH family.</text>
</comment>
<organism evidence="11 12">
    <name type="scientific">Malassezia globosa (strain ATCC MYA-4612 / CBS 7966)</name>
    <name type="common">Dandruff-associated fungus</name>
    <dbReference type="NCBI Taxonomy" id="425265"/>
    <lineage>
        <taxon>Eukaryota</taxon>
        <taxon>Fungi</taxon>
        <taxon>Dikarya</taxon>
        <taxon>Basidiomycota</taxon>
        <taxon>Ustilaginomycotina</taxon>
        <taxon>Malasseziomycetes</taxon>
        <taxon>Malasseziales</taxon>
        <taxon>Malasseziaceae</taxon>
        <taxon>Malassezia</taxon>
    </lineage>
</organism>
<keyword evidence="2" id="KW-0285">Flavoprotein</keyword>
<keyword evidence="3" id="KW-0274">FAD</keyword>
<evidence type="ECO:0000313" key="11">
    <source>
        <dbReference type="EMBL" id="EDP41549.1"/>
    </source>
</evidence>
<evidence type="ECO:0000256" key="5">
    <source>
        <dbReference type="ARBA" id="ARBA00036066"/>
    </source>
</evidence>
<feature type="compositionally biased region" description="Basic and acidic residues" evidence="9">
    <location>
        <begin position="502"/>
        <end position="514"/>
    </location>
</feature>
<protein>
    <recommendedName>
        <fullName evidence="8">L-2-hydroxyglutarate dehydrogenase, mitochondrial</fullName>
        <ecNumber evidence="7">1.1.99.2</ecNumber>
    </recommendedName>
</protein>
<comment type="catalytic activity">
    <reaction evidence="5">
        <text>(S)-2-hydroxyglutarate + A = 2-oxoglutarate + AH2</text>
        <dbReference type="Rhea" id="RHEA:21252"/>
        <dbReference type="ChEBI" id="CHEBI:13193"/>
        <dbReference type="ChEBI" id="CHEBI:16782"/>
        <dbReference type="ChEBI" id="CHEBI:16810"/>
        <dbReference type="ChEBI" id="CHEBI:17499"/>
        <dbReference type="EC" id="1.1.99.2"/>
    </reaction>
</comment>
<evidence type="ECO:0000256" key="3">
    <source>
        <dbReference type="ARBA" id="ARBA00022827"/>
    </source>
</evidence>
<gene>
    <name evidence="11" type="ORF">MGL_4098</name>
</gene>
<dbReference type="OrthoDB" id="498204at2759"/>
<evidence type="ECO:0000256" key="9">
    <source>
        <dbReference type="SAM" id="MobiDB-lite"/>
    </source>
</evidence>
<dbReference type="Proteomes" id="UP000008837">
    <property type="component" value="Unassembled WGS sequence"/>
</dbReference>
<dbReference type="EC" id="1.1.99.2" evidence="7"/>
<comment type="caution">
    <text evidence="11">The sequence shown here is derived from an EMBL/GenBank/DDBJ whole genome shotgun (WGS) entry which is preliminary data.</text>
</comment>
<dbReference type="EMBL" id="AAYY01000020">
    <property type="protein sequence ID" value="EDP41549.1"/>
    <property type="molecule type" value="Genomic_DNA"/>
</dbReference>
<feature type="domain" description="FAD dependent oxidoreductase" evidence="10">
    <location>
        <begin position="28"/>
        <end position="473"/>
    </location>
</feature>
<dbReference type="InterPro" id="IPR006076">
    <property type="entry name" value="FAD-dep_OxRdtase"/>
</dbReference>
<evidence type="ECO:0000256" key="1">
    <source>
        <dbReference type="ARBA" id="ARBA00001974"/>
    </source>
</evidence>
<name>A8QD30_MALGO</name>
<keyword evidence="4" id="KW-0560">Oxidoreductase</keyword>
<proteinExistence type="inferred from homology"/>
<dbReference type="Gene3D" id="3.30.9.10">
    <property type="entry name" value="D-Amino Acid Oxidase, subunit A, domain 2"/>
    <property type="match status" value="1"/>
</dbReference>